<evidence type="ECO:0000313" key="2">
    <source>
        <dbReference type="Proteomes" id="UP001303046"/>
    </source>
</evidence>
<sequence length="191" mass="21181">MSSEGRRPTESIVRPSSSRSADVCFAAWSTDRIGLFRRNHCSSDCVVLGVETVLQGFNLDPNRKLIHVTSSAAASGRFDPTTSRPCSVTIVTHLSEIGVSTALCRLNLAGSKKFIFHFEESGVSQFAQRRHYMCRSDKGHYKAAFFRKEMASLAKLALHTPGGRNLDTLFVNRTLSERRDDIAMIVTCHTV</sequence>
<dbReference type="EMBL" id="JAVFWL010000003">
    <property type="protein sequence ID" value="KAK6741598.1"/>
    <property type="molecule type" value="Genomic_DNA"/>
</dbReference>
<proteinExistence type="predicted"/>
<organism evidence="1 2">
    <name type="scientific">Necator americanus</name>
    <name type="common">Human hookworm</name>
    <dbReference type="NCBI Taxonomy" id="51031"/>
    <lineage>
        <taxon>Eukaryota</taxon>
        <taxon>Metazoa</taxon>
        <taxon>Ecdysozoa</taxon>
        <taxon>Nematoda</taxon>
        <taxon>Chromadorea</taxon>
        <taxon>Rhabditida</taxon>
        <taxon>Rhabditina</taxon>
        <taxon>Rhabditomorpha</taxon>
        <taxon>Strongyloidea</taxon>
        <taxon>Ancylostomatidae</taxon>
        <taxon>Bunostominae</taxon>
        <taxon>Necator</taxon>
    </lineage>
</organism>
<reference evidence="1 2" key="1">
    <citation type="submission" date="2023-08" db="EMBL/GenBank/DDBJ databases">
        <title>A Necator americanus chromosomal reference genome.</title>
        <authorList>
            <person name="Ilik V."/>
            <person name="Petrzelkova K.J."/>
            <person name="Pardy F."/>
            <person name="Fuh T."/>
            <person name="Niatou-Singa F.S."/>
            <person name="Gouil Q."/>
            <person name="Baker L."/>
            <person name="Ritchie M.E."/>
            <person name="Jex A.R."/>
            <person name="Gazzola D."/>
            <person name="Li H."/>
            <person name="Toshio Fujiwara R."/>
            <person name="Zhan B."/>
            <person name="Aroian R.V."/>
            <person name="Pafco B."/>
            <person name="Schwarz E.M."/>
        </authorList>
    </citation>
    <scope>NUCLEOTIDE SEQUENCE [LARGE SCALE GENOMIC DNA]</scope>
    <source>
        <strain evidence="1 2">Aroian</strain>
        <tissue evidence="1">Whole animal</tissue>
    </source>
</reference>
<accession>A0ABR1CTD2</accession>
<gene>
    <name evidence="1" type="primary">Necator_chrIII.g10220</name>
    <name evidence="1" type="ORF">RB195_009455</name>
</gene>
<dbReference type="Proteomes" id="UP001303046">
    <property type="component" value="Unassembled WGS sequence"/>
</dbReference>
<keyword evidence="2" id="KW-1185">Reference proteome</keyword>
<protein>
    <submittedName>
        <fullName evidence="1">Uncharacterized protein</fullName>
    </submittedName>
</protein>
<name>A0ABR1CTD2_NECAM</name>
<comment type="caution">
    <text evidence="1">The sequence shown here is derived from an EMBL/GenBank/DDBJ whole genome shotgun (WGS) entry which is preliminary data.</text>
</comment>
<evidence type="ECO:0000313" key="1">
    <source>
        <dbReference type="EMBL" id="KAK6741598.1"/>
    </source>
</evidence>